<reference evidence="1" key="1">
    <citation type="submission" date="2021-02" db="EMBL/GenBank/DDBJ databases">
        <authorList>
            <consortium name="DOE Joint Genome Institute"/>
            <person name="Ahrendt S."/>
            <person name="Looney B.P."/>
            <person name="Miyauchi S."/>
            <person name="Morin E."/>
            <person name="Drula E."/>
            <person name="Courty P.E."/>
            <person name="Chicoki N."/>
            <person name="Fauchery L."/>
            <person name="Kohler A."/>
            <person name="Kuo A."/>
            <person name="Labutti K."/>
            <person name="Pangilinan J."/>
            <person name="Lipzen A."/>
            <person name="Riley R."/>
            <person name="Andreopoulos W."/>
            <person name="He G."/>
            <person name="Johnson J."/>
            <person name="Barry K.W."/>
            <person name="Grigoriev I.V."/>
            <person name="Nagy L."/>
            <person name="Hibbett D."/>
            <person name="Henrissat B."/>
            <person name="Matheny P.B."/>
            <person name="Labbe J."/>
            <person name="Martin F."/>
        </authorList>
    </citation>
    <scope>NUCLEOTIDE SEQUENCE</scope>
    <source>
        <strain evidence="1">EC-137</strain>
    </source>
</reference>
<keyword evidence="1" id="KW-0808">Transferase</keyword>
<name>A0ACB8Q916_9AGAM</name>
<comment type="caution">
    <text evidence="1">The sequence shown here is derived from an EMBL/GenBank/DDBJ whole genome shotgun (WGS) entry which is preliminary data.</text>
</comment>
<evidence type="ECO:0000313" key="2">
    <source>
        <dbReference type="Proteomes" id="UP000814128"/>
    </source>
</evidence>
<accession>A0ACB8Q916</accession>
<dbReference type="EMBL" id="MU273795">
    <property type="protein sequence ID" value="KAI0028081.1"/>
    <property type="molecule type" value="Genomic_DNA"/>
</dbReference>
<organism evidence="1 2">
    <name type="scientific">Vararia minispora EC-137</name>
    <dbReference type="NCBI Taxonomy" id="1314806"/>
    <lineage>
        <taxon>Eukaryota</taxon>
        <taxon>Fungi</taxon>
        <taxon>Dikarya</taxon>
        <taxon>Basidiomycota</taxon>
        <taxon>Agaricomycotina</taxon>
        <taxon>Agaricomycetes</taxon>
        <taxon>Russulales</taxon>
        <taxon>Lachnocladiaceae</taxon>
        <taxon>Vararia</taxon>
    </lineage>
</organism>
<keyword evidence="1" id="KW-0489">Methyltransferase</keyword>
<sequence length="358" mass="39461">MSPIRTVEFYSGIGGLHRALTRSGVVADVVRAFDWDPLACAVYEANHGPGIVKKTDIGTLTAADLQPLACDLWLLSPACQPCTVLNPGARGAADPRAASFLHLISCVLPDLARAHAHPQWLLVENVAGFETSTTRRLLVDTLYRLGYHTTELLLTPLQFGIPNSRLRYYLIARFAPFPATSSISPLRHIPGRGADWVDPRYGTSEEQAQTPVNALSAYLDDGNVLGEYAVPGRVLEKWGRLFDIVLPSARRTCCFTRGYTQLVERAGSILQENEALNTTTTFDAFLADQRASVPGALAVLASLRLRYLTPSELLRLLAFPADKFVWPAHVSRKVRYRLLGNSVNVHVVAELLRYLFEP</sequence>
<proteinExistence type="predicted"/>
<evidence type="ECO:0000313" key="1">
    <source>
        <dbReference type="EMBL" id="KAI0028081.1"/>
    </source>
</evidence>
<keyword evidence="2" id="KW-1185">Reference proteome</keyword>
<reference evidence="1" key="2">
    <citation type="journal article" date="2022" name="New Phytol.">
        <title>Evolutionary transition to the ectomycorrhizal habit in the genomes of a hyperdiverse lineage of mushroom-forming fungi.</title>
        <authorList>
            <person name="Looney B."/>
            <person name="Miyauchi S."/>
            <person name="Morin E."/>
            <person name="Drula E."/>
            <person name="Courty P.E."/>
            <person name="Kohler A."/>
            <person name="Kuo A."/>
            <person name="LaButti K."/>
            <person name="Pangilinan J."/>
            <person name="Lipzen A."/>
            <person name="Riley R."/>
            <person name="Andreopoulos W."/>
            <person name="He G."/>
            <person name="Johnson J."/>
            <person name="Nolan M."/>
            <person name="Tritt A."/>
            <person name="Barry K.W."/>
            <person name="Grigoriev I.V."/>
            <person name="Nagy L.G."/>
            <person name="Hibbett D."/>
            <person name="Henrissat B."/>
            <person name="Matheny P.B."/>
            <person name="Labbe J."/>
            <person name="Martin F.M."/>
        </authorList>
    </citation>
    <scope>NUCLEOTIDE SEQUENCE</scope>
    <source>
        <strain evidence="1">EC-137</strain>
    </source>
</reference>
<dbReference type="Proteomes" id="UP000814128">
    <property type="component" value="Unassembled WGS sequence"/>
</dbReference>
<protein>
    <submittedName>
        <fullName evidence="1">S-adenosyl-L-methionine-dependent methyltransferase</fullName>
    </submittedName>
</protein>
<gene>
    <name evidence="1" type="ORF">K488DRAFT_80862</name>
</gene>